<reference evidence="18" key="1">
    <citation type="submission" date="2020-07" db="EMBL/GenBank/DDBJ databases">
        <title>Huge and variable diversity of episymbiotic CPR bacteria and DPANN archaea in groundwater ecosystems.</title>
        <authorList>
            <person name="He C.Y."/>
            <person name="Keren R."/>
            <person name="Whittaker M."/>
            <person name="Farag I.F."/>
            <person name="Doudna J."/>
            <person name="Cate J.H.D."/>
            <person name="Banfield J.F."/>
        </authorList>
    </citation>
    <scope>NUCLEOTIDE SEQUENCE</scope>
    <source>
        <strain evidence="18">NC_groundwater_17_Pr7_B-0.1um_64_12</strain>
    </source>
</reference>
<evidence type="ECO:0000256" key="16">
    <source>
        <dbReference type="PIRSR" id="PIRSR006404-2"/>
    </source>
</evidence>
<dbReference type="Proteomes" id="UP000727962">
    <property type="component" value="Unassembled WGS sequence"/>
</dbReference>
<feature type="domain" description="Peptidase M50" evidence="17">
    <location>
        <begin position="64"/>
        <end position="138"/>
    </location>
</feature>
<evidence type="ECO:0000256" key="5">
    <source>
        <dbReference type="ARBA" id="ARBA00022692"/>
    </source>
</evidence>
<evidence type="ECO:0000256" key="6">
    <source>
        <dbReference type="ARBA" id="ARBA00022723"/>
    </source>
</evidence>
<sequence length="378" mass="40507">MIESSVPSDMARPTRTVESHWALRVATVAGIPIRLHFTFILFLVWIVAAGRDSGALGSVLLVPAIFLCVLLHELGHALVARHFGITIRDITLYPLGGIATLQGRRPRAREEFWIALAGPAVNVVIAGLIAGSLVLLHGPPKLSYGAFGQQGLWEDLLVANLILPTFNMIPAFPMDGGRVLRAVLAMSLPIDQATRIAAGVGQVLAMGMGLAGLLTGNVILLLIALFVFIGAGQEVSATGALSLIEGRTVSEAMLTHFERLESGQTLQRASEKLLEGSQQDFPVMIGEEVLGVLTRSSLIQGLAQEGPTAYVSGHMLREFRRATPADPLEDTLEHLASADGSPILVMEGDSLVGMLTRDNLSEFLMLEAIRHRRGLQKS</sequence>
<dbReference type="PANTHER" id="PTHR39188:SF3">
    <property type="entry name" value="STAGE IV SPORULATION PROTEIN FB"/>
    <property type="match status" value="1"/>
</dbReference>
<feature type="transmembrane region" description="Helical" evidence="14">
    <location>
        <begin position="196"/>
        <end position="229"/>
    </location>
</feature>
<keyword evidence="3" id="KW-1003">Cell membrane</keyword>
<feature type="transmembrane region" description="Helical" evidence="14">
    <location>
        <begin position="54"/>
        <end position="72"/>
    </location>
</feature>
<feature type="binding site" evidence="16">
    <location>
        <position position="175"/>
    </location>
    <ligand>
        <name>Zn(2+)</name>
        <dbReference type="ChEBI" id="CHEBI:29105"/>
        <note>catalytic</note>
    </ligand>
</feature>
<evidence type="ECO:0000313" key="18">
    <source>
        <dbReference type="EMBL" id="MBI1757349.1"/>
    </source>
</evidence>
<keyword evidence="7" id="KW-0677">Repeat</keyword>
<keyword evidence="10 14" id="KW-1133">Transmembrane helix</keyword>
<dbReference type="InterPro" id="IPR016483">
    <property type="entry name" value="UCP006404_Pept_M50_CBS"/>
</dbReference>
<feature type="active site" evidence="15">
    <location>
        <position position="73"/>
    </location>
</feature>
<dbReference type="AlphaFoldDB" id="A0A931PUE5"/>
<protein>
    <recommendedName>
        <fullName evidence="14">Zinc metalloprotease</fullName>
    </recommendedName>
</protein>
<comment type="cofactor">
    <cofactor evidence="14 16">
        <name>Zn(2+)</name>
        <dbReference type="ChEBI" id="CHEBI:29105"/>
    </cofactor>
    <text evidence="14 16">Binds 1 zinc ion per subunit.</text>
</comment>
<comment type="caution">
    <text evidence="14">Lacks conserved residue(s) required for the propagation of feature annotation.</text>
</comment>
<gene>
    <name evidence="18" type="ORF">HYR64_09615</name>
</gene>
<evidence type="ECO:0000256" key="13">
    <source>
        <dbReference type="ARBA" id="ARBA00023136"/>
    </source>
</evidence>
<evidence type="ECO:0000256" key="4">
    <source>
        <dbReference type="ARBA" id="ARBA00022670"/>
    </source>
</evidence>
<dbReference type="Gene3D" id="3.10.580.10">
    <property type="entry name" value="CBS-domain"/>
    <property type="match status" value="1"/>
</dbReference>
<evidence type="ECO:0000256" key="12">
    <source>
        <dbReference type="ARBA" id="ARBA00023122"/>
    </source>
</evidence>
<evidence type="ECO:0000256" key="15">
    <source>
        <dbReference type="PIRSR" id="PIRSR006404-1"/>
    </source>
</evidence>
<dbReference type="Pfam" id="PF02163">
    <property type="entry name" value="Peptidase_M50"/>
    <property type="match status" value="1"/>
</dbReference>
<accession>A0A931PUE5</accession>
<feature type="binding site" evidence="16">
    <location>
        <position position="72"/>
    </location>
    <ligand>
        <name>Zn(2+)</name>
        <dbReference type="ChEBI" id="CHEBI:29105"/>
        <note>catalytic</note>
    </ligand>
</feature>
<evidence type="ECO:0000313" key="19">
    <source>
        <dbReference type="Proteomes" id="UP000727962"/>
    </source>
</evidence>
<evidence type="ECO:0000256" key="8">
    <source>
        <dbReference type="ARBA" id="ARBA00022801"/>
    </source>
</evidence>
<evidence type="ECO:0000256" key="1">
    <source>
        <dbReference type="ARBA" id="ARBA00004651"/>
    </source>
</evidence>
<keyword evidence="8 14" id="KW-0378">Hydrolase</keyword>
<keyword evidence="4 14" id="KW-0645">Protease</keyword>
<evidence type="ECO:0000256" key="10">
    <source>
        <dbReference type="ARBA" id="ARBA00022989"/>
    </source>
</evidence>
<evidence type="ECO:0000259" key="17">
    <source>
        <dbReference type="Pfam" id="PF02163"/>
    </source>
</evidence>
<keyword evidence="12" id="KW-0129">CBS domain</keyword>
<feature type="binding site" evidence="16">
    <location>
        <position position="76"/>
    </location>
    <ligand>
        <name>Zn(2+)</name>
        <dbReference type="ChEBI" id="CHEBI:29105"/>
        <note>catalytic</note>
    </ligand>
</feature>
<dbReference type="GO" id="GO:0006508">
    <property type="term" value="P:proteolysis"/>
    <property type="evidence" value="ECO:0007669"/>
    <property type="project" value="UniProtKB-KW"/>
</dbReference>
<evidence type="ECO:0000256" key="3">
    <source>
        <dbReference type="ARBA" id="ARBA00022475"/>
    </source>
</evidence>
<name>A0A931PUE5_FIMGI</name>
<keyword evidence="5 14" id="KW-0812">Transmembrane</keyword>
<dbReference type="InterPro" id="IPR008915">
    <property type="entry name" value="Peptidase_M50"/>
</dbReference>
<keyword evidence="9 14" id="KW-0862">Zinc</keyword>
<dbReference type="GO" id="GO:0046872">
    <property type="term" value="F:metal ion binding"/>
    <property type="evidence" value="ECO:0007669"/>
    <property type="project" value="UniProtKB-UniRule"/>
</dbReference>
<organism evidence="18 19">
    <name type="scientific">Fimbriimonas ginsengisoli</name>
    <dbReference type="NCBI Taxonomy" id="1005039"/>
    <lineage>
        <taxon>Bacteria</taxon>
        <taxon>Bacillati</taxon>
        <taxon>Armatimonadota</taxon>
        <taxon>Fimbriimonadia</taxon>
        <taxon>Fimbriimonadales</taxon>
        <taxon>Fimbriimonadaceae</taxon>
        <taxon>Fimbriimonas</taxon>
    </lineage>
</organism>
<evidence type="ECO:0000256" key="14">
    <source>
        <dbReference type="PIRNR" id="PIRNR006404"/>
    </source>
</evidence>
<dbReference type="GO" id="GO:0008237">
    <property type="term" value="F:metallopeptidase activity"/>
    <property type="evidence" value="ECO:0007669"/>
    <property type="project" value="UniProtKB-UniRule"/>
</dbReference>
<evidence type="ECO:0000256" key="9">
    <source>
        <dbReference type="ARBA" id="ARBA00022833"/>
    </source>
</evidence>
<comment type="similarity">
    <text evidence="2 14">Belongs to the peptidase M50B family.</text>
</comment>
<feature type="transmembrane region" description="Helical" evidence="14">
    <location>
        <begin position="21"/>
        <end position="48"/>
    </location>
</feature>
<dbReference type="PIRSF" id="PIRSF006404">
    <property type="entry name" value="UCP006404_Pept_M50_CBS"/>
    <property type="match status" value="1"/>
</dbReference>
<comment type="caution">
    <text evidence="18">The sequence shown here is derived from an EMBL/GenBank/DDBJ whole genome shotgun (WGS) entry which is preliminary data.</text>
</comment>
<dbReference type="EMBL" id="JACOSL010000059">
    <property type="protein sequence ID" value="MBI1757349.1"/>
    <property type="molecule type" value="Genomic_DNA"/>
</dbReference>
<dbReference type="GO" id="GO:0005886">
    <property type="term" value="C:plasma membrane"/>
    <property type="evidence" value="ECO:0007669"/>
    <property type="project" value="UniProtKB-SubCell"/>
</dbReference>
<dbReference type="SUPFAM" id="SSF54631">
    <property type="entry name" value="CBS-domain pair"/>
    <property type="match status" value="1"/>
</dbReference>
<keyword evidence="11 14" id="KW-0482">Metalloprotease</keyword>
<comment type="subcellular location">
    <subcellularLocation>
        <location evidence="1">Cell membrane</location>
        <topology evidence="1">Multi-pass membrane protein</topology>
    </subcellularLocation>
</comment>
<feature type="transmembrane region" description="Helical" evidence="14">
    <location>
        <begin position="112"/>
        <end position="136"/>
    </location>
</feature>
<evidence type="ECO:0000256" key="7">
    <source>
        <dbReference type="ARBA" id="ARBA00022737"/>
    </source>
</evidence>
<proteinExistence type="inferred from homology"/>
<dbReference type="CDD" id="cd06164">
    <property type="entry name" value="S2P-M50_SpoIVFB_CBS"/>
    <property type="match status" value="1"/>
</dbReference>
<keyword evidence="6 14" id="KW-0479">Metal-binding</keyword>
<dbReference type="PANTHER" id="PTHR39188">
    <property type="entry name" value="MEMBRANE-ASSOCIATED ZINC METALLOPROTEASE M50B"/>
    <property type="match status" value="1"/>
</dbReference>
<dbReference type="InterPro" id="IPR046342">
    <property type="entry name" value="CBS_dom_sf"/>
</dbReference>
<keyword evidence="13 14" id="KW-0472">Membrane</keyword>
<evidence type="ECO:0000256" key="2">
    <source>
        <dbReference type="ARBA" id="ARBA00007931"/>
    </source>
</evidence>
<evidence type="ECO:0000256" key="11">
    <source>
        <dbReference type="ARBA" id="ARBA00023049"/>
    </source>
</evidence>